<accession>A0A9D2KCI9</accession>
<dbReference type="AlphaFoldDB" id="A0A9D2KCI9"/>
<evidence type="ECO:0000313" key="2">
    <source>
        <dbReference type="Proteomes" id="UP000824108"/>
    </source>
</evidence>
<comment type="caution">
    <text evidence="1">The sequence shown here is derived from an EMBL/GenBank/DDBJ whole genome shotgun (WGS) entry which is preliminary data.</text>
</comment>
<evidence type="ECO:0000313" key="1">
    <source>
        <dbReference type="EMBL" id="HIZ91564.1"/>
    </source>
</evidence>
<sequence length="480" mass="54917">MRPDTLQAVSVVLSDTVQQDTVNQILTVKKEVVKKEEPKPQLSDFLSQYCILKLRPIPGTTETKVDTLSLLYEKNLGVLDYLNDPNTPERYIVSDSKYFRLFLPFTFYYSPMAQISQLTWMPSAQKSGADTLTQRLLPFDTQPFKSINRTNEVVNRALLAAYVECPKQVILTEDEIMLGPTYEDDIQKEASSKPSVTKLIKKKHIDISEEAGVIIRKPNWWVTSGNGSVQFSQNSISKNWYKGGESSNAVLINLLLKANYNDRERVEWENLLEIKTNVNSAPSDTCHNFLVTSDQLRLYSKMGIKAVSKWYYTISTEMKTQILNSYGSNSMNLKAAFLAPFDWSTSIGMDYKLEKTKYKLSVFLAPFTHTMRYIGNNKVDETSYGLDEGASVKHDFGSQIQTNFSWTIIPSINLATRLDYLTIYRWVRAEWETNINFILTRFLSAKLYVLARFDDSTKPTVGDNYLQATETLGFGFNYSW</sequence>
<dbReference type="EMBL" id="DXAV01000047">
    <property type="protein sequence ID" value="HIZ91564.1"/>
    <property type="molecule type" value="Genomic_DNA"/>
</dbReference>
<dbReference type="Proteomes" id="UP000824108">
    <property type="component" value="Unassembled WGS sequence"/>
</dbReference>
<reference evidence="1" key="1">
    <citation type="journal article" date="2021" name="PeerJ">
        <title>Extensive microbial diversity within the chicken gut microbiome revealed by metagenomics and culture.</title>
        <authorList>
            <person name="Gilroy R."/>
            <person name="Ravi A."/>
            <person name="Getino M."/>
            <person name="Pursley I."/>
            <person name="Horton D.L."/>
            <person name="Alikhan N.F."/>
            <person name="Baker D."/>
            <person name="Gharbi K."/>
            <person name="Hall N."/>
            <person name="Watson M."/>
            <person name="Adriaenssens E.M."/>
            <person name="Foster-Nyarko E."/>
            <person name="Jarju S."/>
            <person name="Secka A."/>
            <person name="Antonio M."/>
            <person name="Oren A."/>
            <person name="Chaudhuri R.R."/>
            <person name="La Ragione R."/>
            <person name="Hildebrand F."/>
            <person name="Pallen M.J."/>
        </authorList>
    </citation>
    <scope>NUCLEOTIDE SEQUENCE</scope>
    <source>
        <strain evidence="1">CHK118-2852</strain>
    </source>
</reference>
<dbReference type="Pfam" id="PF11276">
    <property type="entry name" value="DUF3078"/>
    <property type="match status" value="1"/>
</dbReference>
<dbReference type="InterPro" id="IPR021428">
    <property type="entry name" value="DUF3078"/>
</dbReference>
<reference evidence="1" key="2">
    <citation type="submission" date="2021-04" db="EMBL/GenBank/DDBJ databases">
        <authorList>
            <person name="Gilroy R."/>
        </authorList>
    </citation>
    <scope>NUCLEOTIDE SEQUENCE</scope>
    <source>
        <strain evidence="1">CHK118-2852</strain>
    </source>
</reference>
<protein>
    <submittedName>
        <fullName evidence="1">DUF3078 domain-containing protein</fullName>
    </submittedName>
</protein>
<name>A0A9D2KCI9_9BACE</name>
<gene>
    <name evidence="1" type="ORF">H9807_05550</name>
</gene>
<organism evidence="1 2">
    <name type="scientific">Candidatus Bacteroides merdavium</name>
    <dbReference type="NCBI Taxonomy" id="2838472"/>
    <lineage>
        <taxon>Bacteria</taxon>
        <taxon>Pseudomonadati</taxon>
        <taxon>Bacteroidota</taxon>
        <taxon>Bacteroidia</taxon>
        <taxon>Bacteroidales</taxon>
        <taxon>Bacteroidaceae</taxon>
        <taxon>Bacteroides</taxon>
    </lineage>
</organism>
<proteinExistence type="predicted"/>